<sequence length="240" mass="26080">MEPWVTLVIAGAAIAGYGWLKPEPKAQSAAVVNEEAYDRLLEDLETENRELVDAVAAFKREQDETVSRLGLRIRELERQMEETAAHRKAESHGRGELAATRETTRLPEEPKPAVVGQAAPERLREEGLSASDSAETAARFAQPADAAAEARLAGHLAARIQEAENRPPLAVAAADTAATAPAESRGGPSDRPSAISERYAELLELHERGRSVEQIAKAMNMNKGEVQLILQLAKREVNRP</sequence>
<gene>
    <name evidence="2" type="ORF">KB449_14540</name>
</gene>
<comment type="caution">
    <text evidence="2">The sequence shown here is derived from an EMBL/GenBank/DDBJ whole genome shotgun (WGS) entry which is preliminary data.</text>
</comment>
<feature type="compositionally biased region" description="Low complexity" evidence="1">
    <location>
        <begin position="170"/>
        <end position="182"/>
    </location>
</feature>
<keyword evidence="3" id="KW-1185">Reference proteome</keyword>
<dbReference type="EMBL" id="JAGRPV010000001">
    <property type="protein sequence ID" value="MDI4646192.1"/>
    <property type="molecule type" value="Genomic_DNA"/>
</dbReference>
<protein>
    <submittedName>
        <fullName evidence="2">Uncharacterized protein</fullName>
    </submittedName>
</protein>
<dbReference type="Proteomes" id="UP001161691">
    <property type="component" value="Unassembled WGS sequence"/>
</dbReference>
<dbReference type="RefSeq" id="WP_282909064.1">
    <property type="nucleotide sequence ID" value="NZ_JAGRPV010000001.1"/>
</dbReference>
<feature type="compositionally biased region" description="Basic and acidic residues" evidence="1">
    <location>
        <begin position="102"/>
        <end position="111"/>
    </location>
</feature>
<feature type="region of interest" description="Disordered" evidence="1">
    <location>
        <begin position="164"/>
        <end position="197"/>
    </location>
</feature>
<evidence type="ECO:0000256" key="1">
    <source>
        <dbReference type="SAM" id="MobiDB-lite"/>
    </source>
</evidence>
<name>A0ABT6TH89_9BACL</name>
<proteinExistence type="predicted"/>
<evidence type="ECO:0000313" key="3">
    <source>
        <dbReference type="Proteomes" id="UP001161691"/>
    </source>
</evidence>
<reference evidence="2" key="1">
    <citation type="submission" date="2023-04" db="EMBL/GenBank/DDBJ databases">
        <title>Comparative genomic analysis of Cohnella hashimotonis sp. nov., isolated from the International Space Station.</title>
        <authorList>
            <person name="Venkateswaran K."/>
            <person name="Simpson A."/>
        </authorList>
    </citation>
    <scope>NUCLEOTIDE SEQUENCE</scope>
    <source>
        <strain evidence="2">F6_2S_P_1</strain>
    </source>
</reference>
<organism evidence="2 3">
    <name type="scientific">Cohnella hashimotonis</name>
    <dbReference type="NCBI Taxonomy" id="2826895"/>
    <lineage>
        <taxon>Bacteria</taxon>
        <taxon>Bacillati</taxon>
        <taxon>Bacillota</taxon>
        <taxon>Bacilli</taxon>
        <taxon>Bacillales</taxon>
        <taxon>Paenibacillaceae</taxon>
        <taxon>Cohnella</taxon>
    </lineage>
</organism>
<feature type="compositionally biased region" description="Basic and acidic residues" evidence="1">
    <location>
        <begin position="83"/>
        <end position="95"/>
    </location>
</feature>
<feature type="region of interest" description="Disordered" evidence="1">
    <location>
        <begin position="83"/>
        <end position="142"/>
    </location>
</feature>
<accession>A0ABT6TH89</accession>
<evidence type="ECO:0000313" key="2">
    <source>
        <dbReference type="EMBL" id="MDI4646192.1"/>
    </source>
</evidence>